<evidence type="ECO:0000313" key="1">
    <source>
        <dbReference type="EMBL" id="RIH87918.1"/>
    </source>
</evidence>
<protein>
    <submittedName>
        <fullName evidence="1">Uncharacterized protein</fullName>
    </submittedName>
</protein>
<accession>A0A399EV47</accession>
<dbReference type="AlphaFoldDB" id="A0A399EV47"/>
<evidence type="ECO:0000313" key="2">
    <source>
        <dbReference type="Proteomes" id="UP000265800"/>
    </source>
</evidence>
<organism evidence="1 2">
    <name type="scientific">Meiothermus luteus</name>
    <dbReference type="NCBI Taxonomy" id="2026184"/>
    <lineage>
        <taxon>Bacteria</taxon>
        <taxon>Thermotogati</taxon>
        <taxon>Deinococcota</taxon>
        <taxon>Deinococci</taxon>
        <taxon>Thermales</taxon>
        <taxon>Thermaceae</taxon>
        <taxon>Meiothermus</taxon>
    </lineage>
</organism>
<keyword evidence="2" id="KW-1185">Reference proteome</keyword>
<gene>
    <name evidence="1" type="ORF">Mlute_00791</name>
</gene>
<reference evidence="1 2" key="1">
    <citation type="submission" date="2018-08" db="EMBL/GenBank/DDBJ databases">
        <title>Meiothermus luteus KCTC 52599 genome sequencing project.</title>
        <authorList>
            <person name="Da Costa M.S."/>
            <person name="Albuquerque L."/>
            <person name="Raposo P."/>
            <person name="Froufe H.J.C."/>
            <person name="Barroso C.S."/>
            <person name="Egas C."/>
        </authorList>
    </citation>
    <scope>NUCLEOTIDE SEQUENCE [LARGE SCALE GENOMIC DNA]</scope>
    <source>
        <strain evidence="1 2">KCTC 52599</strain>
    </source>
</reference>
<sequence length="72" mass="8349">MVAERAQRLGIQCEWVPGTMDRVWVHLPNHDLEVSLEQLQRVAGVDAVWELYLKGLVTLPSRPEFFEAFEKL</sequence>
<dbReference type="Proteomes" id="UP000265800">
    <property type="component" value="Unassembled WGS sequence"/>
</dbReference>
<dbReference type="EMBL" id="QWKZ01000017">
    <property type="protein sequence ID" value="RIH87918.1"/>
    <property type="molecule type" value="Genomic_DNA"/>
</dbReference>
<proteinExistence type="predicted"/>
<dbReference type="RefSeq" id="WP_119359465.1">
    <property type="nucleotide sequence ID" value="NZ_QWKZ01000017.1"/>
</dbReference>
<name>A0A399EV47_9DEIN</name>
<dbReference type="OrthoDB" id="34490at2"/>
<comment type="caution">
    <text evidence="1">The sequence shown here is derived from an EMBL/GenBank/DDBJ whole genome shotgun (WGS) entry which is preliminary data.</text>
</comment>